<dbReference type="GO" id="GO:0003677">
    <property type="term" value="F:DNA binding"/>
    <property type="evidence" value="ECO:0007669"/>
    <property type="project" value="UniProtKB-KW"/>
</dbReference>
<feature type="domain" description="Lsr2 DNA-binding" evidence="3">
    <location>
        <begin position="76"/>
        <end position="111"/>
    </location>
</feature>
<dbReference type="EMBL" id="LWIC01000010">
    <property type="protein sequence ID" value="ORM22474.1"/>
    <property type="molecule type" value="Genomic_DNA"/>
</dbReference>
<gene>
    <name evidence="5" type="ORF">A5N68_20560</name>
    <name evidence="4" type="ORF">GS453_10605</name>
</gene>
<dbReference type="RefSeq" id="WP_022593525.1">
    <property type="nucleotide sequence ID" value="NZ_AP025268.1"/>
</dbReference>
<evidence type="ECO:0000259" key="2">
    <source>
        <dbReference type="Pfam" id="PF11774"/>
    </source>
</evidence>
<dbReference type="InterPro" id="IPR042261">
    <property type="entry name" value="Lsr2-like_dimerization"/>
</dbReference>
<dbReference type="Gene3D" id="4.10.320.10">
    <property type="entry name" value="E3-binding domain"/>
    <property type="match status" value="1"/>
</dbReference>
<evidence type="ECO:0000313" key="4">
    <source>
        <dbReference type="EMBL" id="MBM4627326.1"/>
    </source>
</evidence>
<reference evidence="4" key="2">
    <citation type="submission" date="2019-11" db="EMBL/GenBank/DDBJ databases">
        <title>Spread of Macrolides and rifampicin resistant Rhodococcus equi in clinical isolates in the USA.</title>
        <authorList>
            <person name="Alvarez-Narvaez S."/>
            <person name="Huber L."/>
            <person name="Cohen N.D."/>
            <person name="Slovis N."/>
            <person name="Greiter M."/>
            <person name="Giguere S."/>
            <person name="Hart K."/>
        </authorList>
    </citation>
    <scope>NUCLEOTIDE SEQUENCE</scope>
    <source>
        <strain evidence="4">Lh_38</strain>
    </source>
</reference>
<reference evidence="5 6" key="1">
    <citation type="journal article" date="2016" name="Genome Biol. Evol.">
        <title>Pangenome and Phylogenomic Analysis of the Pathogenic Actinobacterium Rhodococcus equi.</title>
        <authorList>
            <person name="Anastasi E."/>
            <person name="MacArthur I."/>
            <person name="Scortti M."/>
            <person name="Alvarez S."/>
            <person name="Giguere S."/>
            <person name="Vazquez-Boland J.A."/>
        </authorList>
    </citation>
    <scope>NUCLEOTIDE SEQUENCE [LARGE SCALE GENOMIC DNA]</scope>
    <source>
        <strain evidence="5 6">PAM1271</strain>
    </source>
</reference>
<keyword evidence="1" id="KW-0238">DNA-binding</keyword>
<accession>A0AAE5IPY9</accession>
<dbReference type="Pfam" id="PF23359">
    <property type="entry name" value="Lsr2_DNA-bd"/>
    <property type="match status" value="1"/>
</dbReference>
<dbReference type="AlphaFoldDB" id="A0AAE5IPY9"/>
<proteinExistence type="predicted"/>
<evidence type="ECO:0000313" key="6">
    <source>
        <dbReference type="Proteomes" id="UP000193518"/>
    </source>
</evidence>
<dbReference type="InterPro" id="IPR036625">
    <property type="entry name" value="E3-bd_dom_sf"/>
</dbReference>
<dbReference type="GO" id="GO:0016746">
    <property type="term" value="F:acyltransferase activity"/>
    <property type="evidence" value="ECO:0007669"/>
    <property type="project" value="InterPro"/>
</dbReference>
<name>A0AAE5IPY9_RHOHA</name>
<dbReference type="InterPro" id="IPR055370">
    <property type="entry name" value="Lsr2_DNA-bd"/>
</dbReference>
<sequence>MHVAQKVVVQLIDDLDGDPIDIGGETVNFAVNGVEYSIDLNDKNATEFHRKMDYYIKYATRVGGRKTARPARRTSNGASTQQIREWANANGYTVSARGQIAADIMEAYAAAN</sequence>
<dbReference type="InterPro" id="IPR024412">
    <property type="entry name" value="Lsr2_dim_dom"/>
</dbReference>
<dbReference type="PROSITE" id="PS00387">
    <property type="entry name" value="PPASE"/>
    <property type="match status" value="1"/>
</dbReference>
<organism evidence="5 6">
    <name type="scientific">Rhodococcus hoagii</name>
    <name type="common">Corynebacterium equii</name>
    <dbReference type="NCBI Taxonomy" id="43767"/>
    <lineage>
        <taxon>Bacteria</taxon>
        <taxon>Bacillati</taxon>
        <taxon>Actinomycetota</taxon>
        <taxon>Actinomycetes</taxon>
        <taxon>Mycobacteriales</taxon>
        <taxon>Nocardiaceae</taxon>
        <taxon>Prescottella</taxon>
    </lineage>
</organism>
<dbReference type="Proteomes" id="UP000193518">
    <property type="component" value="Unassembled WGS sequence"/>
</dbReference>
<dbReference type="EMBL" id="WUXD01000002">
    <property type="protein sequence ID" value="MBM4627326.1"/>
    <property type="molecule type" value="Genomic_DNA"/>
</dbReference>
<dbReference type="Gene3D" id="3.30.60.230">
    <property type="entry name" value="Lsr2, dimerization domain"/>
    <property type="match status" value="1"/>
</dbReference>
<evidence type="ECO:0000313" key="5">
    <source>
        <dbReference type="EMBL" id="ORM22474.1"/>
    </source>
</evidence>
<dbReference type="Pfam" id="PF11774">
    <property type="entry name" value="Lsr2"/>
    <property type="match status" value="1"/>
</dbReference>
<evidence type="ECO:0000259" key="3">
    <source>
        <dbReference type="Pfam" id="PF23359"/>
    </source>
</evidence>
<feature type="domain" description="Lsr2 dimerization" evidence="2">
    <location>
        <begin position="4"/>
        <end position="63"/>
    </location>
</feature>
<comment type="caution">
    <text evidence="5">The sequence shown here is derived from an EMBL/GenBank/DDBJ whole genome shotgun (WGS) entry which is preliminary data.</text>
</comment>
<protein>
    <submittedName>
        <fullName evidence="4">Lsr2 family protein</fullName>
    </submittedName>
</protein>
<dbReference type="Proteomes" id="UP000738270">
    <property type="component" value="Unassembled WGS sequence"/>
</dbReference>
<evidence type="ECO:0000256" key="1">
    <source>
        <dbReference type="ARBA" id="ARBA00023125"/>
    </source>
</evidence>